<feature type="compositionally biased region" description="Low complexity" evidence="2">
    <location>
        <begin position="1"/>
        <end position="15"/>
    </location>
</feature>
<dbReference type="AlphaFoldDB" id="A0A485LRS3"/>
<dbReference type="PROSITE" id="PS50089">
    <property type="entry name" value="ZF_RING_2"/>
    <property type="match status" value="1"/>
</dbReference>
<dbReference type="SUPFAM" id="SSF64268">
    <property type="entry name" value="PX domain"/>
    <property type="match status" value="1"/>
</dbReference>
<dbReference type="EMBL" id="CAADRA010007413">
    <property type="protein sequence ID" value="VFU00984.1"/>
    <property type="molecule type" value="Genomic_DNA"/>
</dbReference>
<dbReference type="Proteomes" id="UP000332933">
    <property type="component" value="Unassembled WGS sequence"/>
</dbReference>
<dbReference type="GO" id="GO:0006511">
    <property type="term" value="P:ubiquitin-dependent protein catabolic process"/>
    <property type="evidence" value="ECO:0007669"/>
    <property type="project" value="TreeGrafter"/>
</dbReference>
<keyword evidence="1" id="KW-0479">Metal-binding</keyword>
<keyword evidence="6" id="KW-1185">Reference proteome</keyword>
<dbReference type="PANTHER" id="PTHR22765">
    <property type="entry name" value="RING FINGER AND PROTEASE ASSOCIATED DOMAIN-CONTAINING"/>
    <property type="match status" value="1"/>
</dbReference>
<dbReference type="SUPFAM" id="SSF57850">
    <property type="entry name" value="RING/U-box"/>
    <property type="match status" value="1"/>
</dbReference>
<sequence>MVASTTSHATSANASKLHPPNNDLQPSFHAGVVYIAGHRVTNPLDVEFRATIYTMCLSCPLSGRLWITHKRYSSLRRHRHVLLKLSDQCLPHTKSLFEALLWPFPRRRFVAFTTAAAAERIAGLTRFVNALVQIRSVCAGLLDARGHPKAVMEALMDEVDTALGVPFHKHKPRTTVGKWADEEASKCCSICLEEMVTPSSKSIRLRCGHVFHCACIGPWVINQMCCPLCRADV</sequence>
<feature type="region of interest" description="Disordered" evidence="2">
    <location>
        <begin position="1"/>
        <end position="23"/>
    </location>
</feature>
<name>A0A485LRS3_9STRA</name>
<dbReference type="InterPro" id="IPR001841">
    <property type="entry name" value="Znf_RING"/>
</dbReference>
<reference evidence="4" key="2">
    <citation type="submission" date="2019-06" db="EMBL/GenBank/DDBJ databases">
        <title>Genomics analysis of Aphanomyces spp. identifies a new class of oomycete effector associated with host adaptation.</title>
        <authorList>
            <person name="Gaulin E."/>
        </authorList>
    </citation>
    <scope>NUCLEOTIDE SEQUENCE</scope>
    <source>
        <strain evidence="4">CBS 578.67</strain>
    </source>
</reference>
<dbReference type="GO" id="GO:0035091">
    <property type="term" value="F:phosphatidylinositol binding"/>
    <property type="evidence" value="ECO:0007669"/>
    <property type="project" value="InterPro"/>
</dbReference>
<dbReference type="EMBL" id="VJMH01007387">
    <property type="protein sequence ID" value="KAF0683637.1"/>
    <property type="molecule type" value="Genomic_DNA"/>
</dbReference>
<dbReference type="InterPro" id="IPR013083">
    <property type="entry name" value="Znf_RING/FYVE/PHD"/>
</dbReference>
<dbReference type="OrthoDB" id="76548at2759"/>
<evidence type="ECO:0000259" key="3">
    <source>
        <dbReference type="PROSITE" id="PS50089"/>
    </source>
</evidence>
<evidence type="ECO:0000256" key="2">
    <source>
        <dbReference type="SAM" id="MobiDB-lite"/>
    </source>
</evidence>
<dbReference type="GO" id="GO:0008270">
    <property type="term" value="F:zinc ion binding"/>
    <property type="evidence" value="ECO:0007669"/>
    <property type="project" value="UniProtKB-KW"/>
</dbReference>
<protein>
    <submittedName>
        <fullName evidence="5">Aste57867_24344 protein</fullName>
    </submittedName>
</protein>
<proteinExistence type="predicted"/>
<reference evidence="5 6" key="1">
    <citation type="submission" date="2019-03" db="EMBL/GenBank/DDBJ databases">
        <authorList>
            <person name="Gaulin E."/>
            <person name="Dumas B."/>
        </authorList>
    </citation>
    <scope>NUCLEOTIDE SEQUENCE [LARGE SCALE GENOMIC DNA]</scope>
    <source>
        <strain evidence="5">CBS 568.67</strain>
    </source>
</reference>
<keyword evidence="1" id="KW-0862">Zinc</keyword>
<evidence type="ECO:0000313" key="4">
    <source>
        <dbReference type="EMBL" id="KAF0683637.1"/>
    </source>
</evidence>
<evidence type="ECO:0000256" key="1">
    <source>
        <dbReference type="PROSITE-ProRule" id="PRU00175"/>
    </source>
</evidence>
<evidence type="ECO:0000313" key="5">
    <source>
        <dbReference type="EMBL" id="VFU00984.1"/>
    </source>
</evidence>
<organism evidence="5 6">
    <name type="scientific">Aphanomyces stellatus</name>
    <dbReference type="NCBI Taxonomy" id="120398"/>
    <lineage>
        <taxon>Eukaryota</taxon>
        <taxon>Sar</taxon>
        <taxon>Stramenopiles</taxon>
        <taxon>Oomycota</taxon>
        <taxon>Saprolegniomycetes</taxon>
        <taxon>Saprolegniales</taxon>
        <taxon>Verrucalvaceae</taxon>
        <taxon>Aphanomyces</taxon>
    </lineage>
</organism>
<dbReference type="InterPro" id="IPR051826">
    <property type="entry name" value="E3_ubiquitin-ligase_domain"/>
</dbReference>
<evidence type="ECO:0000313" key="6">
    <source>
        <dbReference type="Proteomes" id="UP000332933"/>
    </source>
</evidence>
<gene>
    <name evidence="5" type="primary">Aste57867_24344</name>
    <name evidence="4" type="ORF">As57867_024268</name>
    <name evidence="5" type="ORF">ASTE57867_24344</name>
</gene>
<accession>A0A485LRS3</accession>
<dbReference type="GO" id="GO:0061630">
    <property type="term" value="F:ubiquitin protein ligase activity"/>
    <property type="evidence" value="ECO:0007669"/>
    <property type="project" value="TreeGrafter"/>
</dbReference>
<dbReference type="Gene3D" id="3.30.40.10">
    <property type="entry name" value="Zinc/RING finger domain, C3HC4 (zinc finger)"/>
    <property type="match status" value="1"/>
</dbReference>
<dbReference type="Pfam" id="PF13639">
    <property type="entry name" value="zf-RING_2"/>
    <property type="match status" value="1"/>
</dbReference>
<keyword evidence="1" id="KW-0863">Zinc-finger</keyword>
<dbReference type="Gene3D" id="3.30.1520.10">
    <property type="entry name" value="Phox-like domain"/>
    <property type="match status" value="1"/>
</dbReference>
<feature type="domain" description="RING-type" evidence="3">
    <location>
        <begin position="188"/>
        <end position="230"/>
    </location>
</feature>
<dbReference type="SMART" id="SM00184">
    <property type="entry name" value="RING"/>
    <property type="match status" value="1"/>
</dbReference>
<dbReference type="InterPro" id="IPR036871">
    <property type="entry name" value="PX_dom_sf"/>
</dbReference>